<reference evidence="1 2" key="1">
    <citation type="submission" date="2018-01" db="EMBL/GenBank/DDBJ databases">
        <title>Whole genome sequencing of Histamine producing bacteria.</title>
        <authorList>
            <person name="Butler K."/>
        </authorList>
    </citation>
    <scope>NUCLEOTIDE SEQUENCE [LARGE SCALE GENOMIC DNA]</scope>
    <source>
        <strain evidence="1 2">DSM 24669</strain>
    </source>
</reference>
<dbReference type="OrthoDB" id="5824383at2"/>
<dbReference type="RefSeq" id="WP_048897386.1">
    <property type="nucleotide sequence ID" value="NZ_AP024853.1"/>
</dbReference>
<gene>
    <name evidence="1" type="ORF">C9I94_06625</name>
</gene>
<protein>
    <submittedName>
        <fullName evidence="1">Uncharacterized protein</fullName>
    </submittedName>
</protein>
<name>A0A0J8VGW2_9GAMM</name>
<comment type="caution">
    <text evidence="1">The sequence shown here is derived from an EMBL/GenBank/DDBJ whole genome shotgun (WGS) entry which is preliminary data.</text>
</comment>
<keyword evidence="2" id="KW-1185">Reference proteome</keyword>
<organism evidence="1 2">
    <name type="scientific">Photobacterium swingsii</name>
    <dbReference type="NCBI Taxonomy" id="680026"/>
    <lineage>
        <taxon>Bacteria</taxon>
        <taxon>Pseudomonadati</taxon>
        <taxon>Pseudomonadota</taxon>
        <taxon>Gammaproteobacteria</taxon>
        <taxon>Vibrionales</taxon>
        <taxon>Vibrionaceae</taxon>
        <taxon>Photobacterium</taxon>
    </lineage>
</organism>
<evidence type="ECO:0000313" key="2">
    <source>
        <dbReference type="Proteomes" id="UP000240481"/>
    </source>
</evidence>
<proteinExistence type="predicted"/>
<evidence type="ECO:0000313" key="1">
    <source>
        <dbReference type="EMBL" id="PSW25325.1"/>
    </source>
</evidence>
<sequence length="183" mass="20613">MTATALHQTFTTIGLDQLALSHLEQKELAAFIKDHARFYDSVCQQKADKDPIDLLLGLMTKVQQETTANYQNKQSAIESMHQVFSDTIGNQQNRFVATDSHRLALETRLWLLVQGYCGIDFSYANEHAEHIASLLTISLAQPEHALRSEFLAAFYAGKTKKGEKASTHRKSSILQQIKSFFNP</sequence>
<dbReference type="AlphaFoldDB" id="A0A0J8VGW2"/>
<dbReference type="EMBL" id="PYLZ01000003">
    <property type="protein sequence ID" value="PSW25325.1"/>
    <property type="molecule type" value="Genomic_DNA"/>
</dbReference>
<dbReference type="Proteomes" id="UP000240481">
    <property type="component" value="Unassembled WGS sequence"/>
</dbReference>
<accession>A0A0J8VGW2</accession>